<feature type="chain" id="PRO_5018148577" description="Secreted protein" evidence="1">
    <location>
        <begin position="21"/>
        <end position="88"/>
    </location>
</feature>
<keyword evidence="1" id="KW-0732">Signal</keyword>
<keyword evidence="3" id="KW-1185">Reference proteome</keyword>
<reference evidence="2 3" key="1">
    <citation type="journal article" date="2018" name="Mol. Ecol.">
        <title>The obligate alkalophilic soda-lake fungus Sodiomyces alkalinus has shifted to a protein diet.</title>
        <authorList>
            <person name="Grum-Grzhimaylo A.A."/>
            <person name="Falkoski D.L."/>
            <person name="van den Heuvel J."/>
            <person name="Valero-Jimenez C.A."/>
            <person name="Min B."/>
            <person name="Choi I.G."/>
            <person name="Lipzen A."/>
            <person name="Daum C.G."/>
            <person name="Aanen D.K."/>
            <person name="Tsang A."/>
            <person name="Henrissat B."/>
            <person name="Bilanenko E.N."/>
            <person name="de Vries R.P."/>
            <person name="van Kan J.A.L."/>
            <person name="Grigoriev I.V."/>
            <person name="Debets A.J.M."/>
        </authorList>
    </citation>
    <scope>NUCLEOTIDE SEQUENCE [LARGE SCALE GENOMIC DNA]</scope>
    <source>
        <strain evidence="2 3">F11</strain>
    </source>
</reference>
<dbReference type="AlphaFoldDB" id="A0A3N2PVI0"/>
<feature type="signal peptide" evidence="1">
    <location>
        <begin position="1"/>
        <end position="20"/>
    </location>
</feature>
<proteinExistence type="predicted"/>
<evidence type="ECO:0000313" key="3">
    <source>
        <dbReference type="Proteomes" id="UP000272025"/>
    </source>
</evidence>
<dbReference type="RefSeq" id="XP_028466319.1">
    <property type="nucleotide sequence ID" value="XM_028606954.1"/>
</dbReference>
<sequence length="88" mass="9940">MTRWETLASLLSFIPYQLSASWPPCWRTIIFHEPLILASPSYAMPLFYQDLRCLLPGRLSCLLPFCAQHSATGRCSLSVRGCDSVYPS</sequence>
<dbReference type="GeneID" id="39575432"/>
<evidence type="ECO:0008006" key="4">
    <source>
        <dbReference type="Google" id="ProtNLM"/>
    </source>
</evidence>
<organism evidence="2 3">
    <name type="scientific">Sodiomyces alkalinus (strain CBS 110278 / VKM F-3762 / F11)</name>
    <name type="common">Alkaliphilic filamentous fungus</name>
    <dbReference type="NCBI Taxonomy" id="1314773"/>
    <lineage>
        <taxon>Eukaryota</taxon>
        <taxon>Fungi</taxon>
        <taxon>Dikarya</taxon>
        <taxon>Ascomycota</taxon>
        <taxon>Pezizomycotina</taxon>
        <taxon>Sordariomycetes</taxon>
        <taxon>Hypocreomycetidae</taxon>
        <taxon>Glomerellales</taxon>
        <taxon>Plectosphaerellaceae</taxon>
        <taxon>Sodiomyces</taxon>
    </lineage>
</organism>
<accession>A0A3N2PVI0</accession>
<gene>
    <name evidence="2" type="ORF">SODALDRAFT_163953</name>
</gene>
<evidence type="ECO:0000256" key="1">
    <source>
        <dbReference type="SAM" id="SignalP"/>
    </source>
</evidence>
<dbReference type="Proteomes" id="UP000272025">
    <property type="component" value="Unassembled WGS sequence"/>
</dbReference>
<name>A0A3N2PVI0_SODAK</name>
<protein>
    <recommendedName>
        <fullName evidence="4">Secreted protein</fullName>
    </recommendedName>
</protein>
<evidence type="ECO:0000313" key="2">
    <source>
        <dbReference type="EMBL" id="ROT38513.1"/>
    </source>
</evidence>
<dbReference type="EMBL" id="ML119055">
    <property type="protein sequence ID" value="ROT38513.1"/>
    <property type="molecule type" value="Genomic_DNA"/>
</dbReference>